<keyword evidence="5" id="KW-0819">tRNA processing</keyword>
<sequence>MSQNILAFDASTEALSVAVQGEKMIVHFEECPQQHSQKILPTIKATLSQAGLSLHDIDVIAFGRGPGSFTGVRIGVSIAQGLAYSANIPVVGISTMQVMAQQALEKHAVDNVFVAIDARMSEIYFAHYKRDEHGQAALVDDERVLKPNELVLSEVTGIAVGTGWQAYPEVITSQLITFDEQILLPNSQYMLALAHTQFEQGRVTSAEEAQPVYVRDTVTWKKLPGRE</sequence>
<comment type="subcellular location">
    <subcellularLocation>
        <location evidence="1">Cytoplasm</location>
    </subcellularLocation>
</comment>
<dbReference type="EMBL" id="MWPV01000002">
    <property type="protein sequence ID" value="OUL58114.1"/>
    <property type="molecule type" value="Genomic_DNA"/>
</dbReference>
<dbReference type="PANTHER" id="PTHR11735:SF11">
    <property type="entry name" value="TRNA THREONYLCARBAMOYLADENOSINE BIOSYNTHESIS PROTEIN TSAB"/>
    <property type="match status" value="1"/>
</dbReference>
<dbReference type="OrthoDB" id="9809995at2"/>
<evidence type="ECO:0000256" key="6">
    <source>
        <dbReference type="ARBA" id="ARBA00032446"/>
    </source>
</evidence>
<evidence type="ECO:0000256" key="3">
    <source>
        <dbReference type="ARBA" id="ARBA00019012"/>
    </source>
</evidence>
<reference evidence="8 9" key="1">
    <citation type="submission" date="2017-02" db="EMBL/GenBank/DDBJ databases">
        <title>Pseudoalteromonas ulvae TC14 Genome.</title>
        <authorList>
            <person name="Molmeret M."/>
        </authorList>
    </citation>
    <scope>NUCLEOTIDE SEQUENCE [LARGE SCALE GENOMIC DNA]</scope>
    <source>
        <strain evidence="8">TC14</strain>
    </source>
</reference>
<keyword evidence="9" id="KW-1185">Reference proteome</keyword>
<dbReference type="SUPFAM" id="SSF53067">
    <property type="entry name" value="Actin-like ATPase domain"/>
    <property type="match status" value="2"/>
</dbReference>
<evidence type="ECO:0000256" key="1">
    <source>
        <dbReference type="ARBA" id="ARBA00004496"/>
    </source>
</evidence>
<keyword evidence="8" id="KW-0808">Transferase</keyword>
<organism evidence="8 9">
    <name type="scientific">Pseudoalteromonas ulvae</name>
    <dbReference type="NCBI Taxonomy" id="107327"/>
    <lineage>
        <taxon>Bacteria</taxon>
        <taxon>Pseudomonadati</taxon>
        <taxon>Pseudomonadota</taxon>
        <taxon>Gammaproteobacteria</taxon>
        <taxon>Alteromonadales</taxon>
        <taxon>Pseudoalteromonadaceae</taxon>
        <taxon>Pseudoalteromonas</taxon>
    </lineage>
</organism>
<feature type="domain" description="Gcp-like" evidence="7">
    <location>
        <begin position="29"/>
        <end position="150"/>
    </location>
</feature>
<dbReference type="CDD" id="cd24032">
    <property type="entry name" value="ASKHA_NBD_TsaB"/>
    <property type="match status" value="1"/>
</dbReference>
<comment type="caution">
    <text evidence="8">The sequence shown here is derived from an EMBL/GenBank/DDBJ whole genome shotgun (WGS) entry which is preliminary data.</text>
</comment>
<protein>
    <recommendedName>
        <fullName evidence="3">tRNA threonylcarbamoyladenosine biosynthesis protein TsaB</fullName>
    </recommendedName>
    <alternativeName>
        <fullName evidence="6">t(6)A37 threonylcarbamoyladenosine biosynthesis protein TsaB</fullName>
    </alternativeName>
</protein>
<evidence type="ECO:0000256" key="4">
    <source>
        <dbReference type="ARBA" id="ARBA00022490"/>
    </source>
</evidence>
<proteinExistence type="inferred from homology"/>
<dbReference type="FunFam" id="3.30.420.40:FF:000097">
    <property type="entry name" value="tRNA threonylcarbamoyladenosine biosynthesis protein TsaB"/>
    <property type="match status" value="1"/>
</dbReference>
<dbReference type="GO" id="GO:0005829">
    <property type="term" value="C:cytosol"/>
    <property type="evidence" value="ECO:0007669"/>
    <property type="project" value="TreeGrafter"/>
</dbReference>
<dbReference type="NCBIfam" id="TIGR03725">
    <property type="entry name" value="T6A_YeaZ"/>
    <property type="match status" value="1"/>
</dbReference>
<evidence type="ECO:0000313" key="8">
    <source>
        <dbReference type="EMBL" id="OUL58114.1"/>
    </source>
</evidence>
<evidence type="ECO:0000313" key="9">
    <source>
        <dbReference type="Proteomes" id="UP000194841"/>
    </source>
</evidence>
<dbReference type="InterPro" id="IPR000905">
    <property type="entry name" value="Gcp-like_dom"/>
</dbReference>
<dbReference type="InterPro" id="IPR043129">
    <property type="entry name" value="ATPase_NBD"/>
</dbReference>
<dbReference type="AlphaFoldDB" id="A0A244CR93"/>
<dbReference type="InterPro" id="IPR022496">
    <property type="entry name" value="T6A_TsaB"/>
</dbReference>
<accession>A0A244CR93</accession>
<dbReference type="GO" id="GO:0002949">
    <property type="term" value="P:tRNA threonylcarbamoyladenosine modification"/>
    <property type="evidence" value="ECO:0007669"/>
    <property type="project" value="InterPro"/>
</dbReference>
<dbReference type="GO" id="GO:0016740">
    <property type="term" value="F:transferase activity"/>
    <property type="evidence" value="ECO:0007669"/>
    <property type="project" value="UniProtKB-KW"/>
</dbReference>
<name>A0A244CR93_PSEDV</name>
<evidence type="ECO:0000256" key="5">
    <source>
        <dbReference type="ARBA" id="ARBA00022694"/>
    </source>
</evidence>
<dbReference type="PANTHER" id="PTHR11735">
    <property type="entry name" value="TRNA N6-ADENOSINE THREONYLCARBAMOYLTRANSFERASE"/>
    <property type="match status" value="1"/>
</dbReference>
<dbReference type="RefSeq" id="WP_086743420.1">
    <property type="nucleotide sequence ID" value="NZ_MWPV01000002.1"/>
</dbReference>
<dbReference type="Proteomes" id="UP000194841">
    <property type="component" value="Unassembled WGS sequence"/>
</dbReference>
<keyword evidence="4" id="KW-0963">Cytoplasm</keyword>
<evidence type="ECO:0000256" key="2">
    <source>
        <dbReference type="ARBA" id="ARBA00010493"/>
    </source>
</evidence>
<dbReference type="Gene3D" id="3.30.420.40">
    <property type="match status" value="2"/>
</dbReference>
<gene>
    <name evidence="8" type="ORF">B1199_07100</name>
</gene>
<comment type="similarity">
    <text evidence="2">Belongs to the KAE1 / TsaD family. TsaB subfamily.</text>
</comment>
<evidence type="ECO:0000259" key="7">
    <source>
        <dbReference type="Pfam" id="PF00814"/>
    </source>
</evidence>
<dbReference type="Pfam" id="PF00814">
    <property type="entry name" value="TsaD"/>
    <property type="match status" value="1"/>
</dbReference>